<keyword evidence="4" id="KW-0336">GPI-anchor</keyword>
<keyword evidence="5" id="KW-0732">Signal</keyword>
<evidence type="ECO:0000256" key="4">
    <source>
        <dbReference type="ARBA" id="ARBA00022622"/>
    </source>
</evidence>
<dbReference type="InterPro" id="IPR025932">
    <property type="entry name" value="Trypano_VSG_B_N_dom"/>
</dbReference>
<organism evidence="10">
    <name type="scientific">Trypanosoma brucei equiperdum</name>
    <dbReference type="NCBI Taxonomy" id="630700"/>
    <lineage>
        <taxon>Eukaryota</taxon>
        <taxon>Discoba</taxon>
        <taxon>Euglenozoa</taxon>
        <taxon>Kinetoplastea</taxon>
        <taxon>Metakinetoplastina</taxon>
        <taxon>Trypanosomatida</taxon>
        <taxon>Trypanosomatidae</taxon>
        <taxon>Trypanosoma</taxon>
    </lineage>
</organism>
<keyword evidence="6" id="KW-0472">Membrane</keyword>
<dbReference type="Proteomes" id="UP000266743">
    <property type="component" value="Chromosome 7"/>
</dbReference>
<comment type="subcellular location">
    <subcellularLocation>
        <location evidence="2">Cell membrane</location>
        <topology evidence="2">Lipid-anchor</topology>
        <topology evidence="2">GPI-anchor</topology>
    </subcellularLocation>
</comment>
<comment type="caution">
    <text evidence="10">The sequence shown here is derived from an EMBL/GenBank/DDBJ whole genome shotgun (WGS) entry which is preliminary data.</text>
</comment>
<evidence type="ECO:0000259" key="9">
    <source>
        <dbReference type="Pfam" id="PF13206"/>
    </source>
</evidence>
<name>A0A3L6L872_9TRYP</name>
<proteinExistence type="predicted"/>
<gene>
    <name evidence="10" type="ORF">DPX39_070008700</name>
</gene>
<evidence type="ECO:0000256" key="1">
    <source>
        <dbReference type="ARBA" id="ARBA00002523"/>
    </source>
</evidence>
<evidence type="ECO:0000256" key="8">
    <source>
        <dbReference type="ARBA" id="ARBA00023288"/>
    </source>
</evidence>
<keyword evidence="3" id="KW-1003">Cell membrane</keyword>
<comment type="function">
    <text evidence="1">VSG forms a coat on the surface of the parasite. The trypanosome evades the immune response of the host by expressing a series of antigenically distinct VSGs from an estimated 1000 VSG genes.</text>
</comment>
<evidence type="ECO:0000256" key="5">
    <source>
        <dbReference type="ARBA" id="ARBA00022729"/>
    </source>
</evidence>
<evidence type="ECO:0000256" key="2">
    <source>
        <dbReference type="ARBA" id="ARBA00004609"/>
    </source>
</evidence>
<dbReference type="Pfam" id="PF13206">
    <property type="entry name" value="VSG_B"/>
    <property type="match status" value="1"/>
</dbReference>
<evidence type="ECO:0000256" key="6">
    <source>
        <dbReference type="ARBA" id="ARBA00023136"/>
    </source>
</evidence>
<reference evidence="10" key="1">
    <citation type="submission" date="2018-09" db="EMBL/GenBank/DDBJ databases">
        <title>whole genome sequence of T. equiperdum IVM-t1 strain.</title>
        <authorList>
            <person name="Suganuma K."/>
        </authorList>
    </citation>
    <scope>NUCLEOTIDE SEQUENCE [LARGE SCALE GENOMIC DNA]</scope>
    <source>
        <strain evidence="10">IVM-t1</strain>
    </source>
</reference>
<dbReference type="AlphaFoldDB" id="A0A3L6L872"/>
<feature type="domain" description="Trypanosome variant surface glycoprotein B-type N-terminal" evidence="9">
    <location>
        <begin position="2"/>
        <end position="112"/>
    </location>
</feature>
<dbReference type="EMBL" id="QSBY01000007">
    <property type="protein sequence ID" value="RHW71417.1"/>
    <property type="molecule type" value="Genomic_DNA"/>
</dbReference>
<dbReference type="GO" id="GO:0005886">
    <property type="term" value="C:plasma membrane"/>
    <property type="evidence" value="ECO:0007669"/>
    <property type="project" value="UniProtKB-SubCell"/>
</dbReference>
<evidence type="ECO:0000256" key="3">
    <source>
        <dbReference type="ARBA" id="ARBA00022475"/>
    </source>
</evidence>
<evidence type="ECO:0000313" key="10">
    <source>
        <dbReference type="EMBL" id="RHW71417.1"/>
    </source>
</evidence>
<evidence type="ECO:0000256" key="7">
    <source>
        <dbReference type="ARBA" id="ARBA00023180"/>
    </source>
</evidence>
<protein>
    <recommendedName>
        <fullName evidence="9">Trypanosome variant surface glycoprotein B-type N-terminal domain-containing protein</fullName>
    </recommendedName>
</protein>
<keyword evidence="7" id="KW-0325">Glycoprotein</keyword>
<sequence length="182" mass="20097">MEKIEEECGNFSKLNFWPQALTLELAAFSSRLKTDLAADGASEAVVFLGNSHTQSCGTTMQVDRCVDYTATFKEGASRQKISWYDKLASAATTIATITEKQAEVQTKQYAINQLTQEADRIYLSLSTLNIKDIEAHPQQPPAIAAALNNQKEKCSQCKNNKTTCESTGKCKWEAENDTKLGM</sequence>
<keyword evidence="8" id="KW-0449">Lipoprotein</keyword>
<accession>A0A3L6L872</accession>
<dbReference type="GO" id="GO:0098552">
    <property type="term" value="C:side of membrane"/>
    <property type="evidence" value="ECO:0007669"/>
    <property type="project" value="UniProtKB-KW"/>
</dbReference>